<dbReference type="Pfam" id="PF00005">
    <property type="entry name" value="ABC_tran"/>
    <property type="match status" value="2"/>
</dbReference>
<feature type="region of interest" description="Disordered" evidence="5">
    <location>
        <begin position="396"/>
        <end position="417"/>
    </location>
</feature>
<dbReference type="PANTHER" id="PTHR19211:SF14">
    <property type="entry name" value="ATP-BINDING CASSETTE SUB-FAMILY F MEMBER 1"/>
    <property type="match status" value="1"/>
</dbReference>
<name>A0A085NLB2_9BILA</name>
<dbReference type="PROSITE" id="PS50893">
    <property type="entry name" value="ABC_TRANSPORTER_2"/>
    <property type="match status" value="2"/>
</dbReference>
<dbReference type="EMBL" id="KL367489">
    <property type="protein sequence ID" value="KFD70258.1"/>
    <property type="molecule type" value="Genomic_DNA"/>
</dbReference>
<dbReference type="PANTHER" id="PTHR19211">
    <property type="entry name" value="ATP-BINDING TRANSPORT PROTEIN-RELATED"/>
    <property type="match status" value="1"/>
</dbReference>
<evidence type="ECO:0000256" key="4">
    <source>
        <dbReference type="SAM" id="Coils"/>
    </source>
</evidence>
<dbReference type="AlphaFoldDB" id="A0A085NLB2"/>
<reference evidence="7" key="1">
    <citation type="journal article" date="2014" name="Nat. Genet.">
        <title>Genome and transcriptome of the porcine whipworm Trichuris suis.</title>
        <authorList>
            <person name="Jex A.R."/>
            <person name="Nejsum P."/>
            <person name="Schwarz E.M."/>
            <person name="Hu L."/>
            <person name="Young N.D."/>
            <person name="Hall R.S."/>
            <person name="Korhonen P.K."/>
            <person name="Liao S."/>
            <person name="Thamsborg S."/>
            <person name="Xia J."/>
            <person name="Xu P."/>
            <person name="Wang S."/>
            <person name="Scheerlinck J.P."/>
            <person name="Hofmann A."/>
            <person name="Sternberg P.W."/>
            <person name="Wang J."/>
            <person name="Gasser R.B."/>
        </authorList>
    </citation>
    <scope>NUCLEOTIDE SEQUENCE [LARGE SCALE GENOMIC DNA]</scope>
    <source>
        <strain evidence="7">DCEP-RM93F</strain>
    </source>
</reference>
<evidence type="ECO:0000256" key="5">
    <source>
        <dbReference type="SAM" id="MobiDB-lite"/>
    </source>
</evidence>
<feature type="domain" description="ABC transporter" evidence="6">
    <location>
        <begin position="452"/>
        <end position="666"/>
    </location>
</feature>
<dbReference type="Gene3D" id="3.40.50.300">
    <property type="entry name" value="P-loop containing nucleotide triphosphate hydrolases"/>
    <property type="match status" value="2"/>
</dbReference>
<dbReference type="InterPro" id="IPR003593">
    <property type="entry name" value="AAA+_ATPase"/>
</dbReference>
<dbReference type="FunFam" id="3.40.50.300:FF:000471">
    <property type="entry name" value="ATP-binding cassette, sub-family F (GCN20), member 1"/>
    <property type="match status" value="1"/>
</dbReference>
<evidence type="ECO:0000259" key="6">
    <source>
        <dbReference type="PROSITE" id="PS50893"/>
    </source>
</evidence>
<feature type="compositionally biased region" description="Basic residues" evidence="5">
    <location>
        <begin position="404"/>
        <end position="413"/>
    </location>
</feature>
<proteinExistence type="predicted"/>
<dbReference type="InterPro" id="IPR027417">
    <property type="entry name" value="P-loop_NTPase"/>
</dbReference>
<dbReference type="InterPro" id="IPR017871">
    <property type="entry name" value="ABC_transporter-like_CS"/>
</dbReference>
<protein>
    <recommendedName>
        <fullName evidence="6">ABC transporter domain-containing protein</fullName>
    </recommendedName>
</protein>
<evidence type="ECO:0000256" key="1">
    <source>
        <dbReference type="ARBA" id="ARBA00022737"/>
    </source>
</evidence>
<dbReference type="Proteomes" id="UP000030758">
    <property type="component" value="Unassembled WGS sequence"/>
</dbReference>
<dbReference type="PROSITE" id="PS00211">
    <property type="entry name" value="ABC_TRANSPORTER_1"/>
    <property type="match status" value="2"/>
</dbReference>
<dbReference type="CDD" id="cd03221">
    <property type="entry name" value="ABCF_EF-3"/>
    <property type="match status" value="2"/>
</dbReference>
<evidence type="ECO:0000256" key="2">
    <source>
        <dbReference type="ARBA" id="ARBA00022741"/>
    </source>
</evidence>
<feature type="coiled-coil region" evidence="4">
    <location>
        <begin position="364"/>
        <end position="391"/>
    </location>
</feature>
<dbReference type="SMART" id="SM00382">
    <property type="entry name" value="AAA"/>
    <property type="match status" value="2"/>
</dbReference>
<keyword evidence="1" id="KW-0677">Repeat</keyword>
<keyword evidence="4" id="KW-0175">Coiled coil</keyword>
<dbReference type="FunFam" id="3.40.50.300:FF:000011">
    <property type="entry name" value="Putative ABC transporter ATP-binding component"/>
    <property type="match status" value="1"/>
</dbReference>
<keyword evidence="2" id="KW-0547">Nucleotide-binding</keyword>
<accession>A0A085NLB2</accession>
<sequence length="667" mass="75105">MGCIVCAQLQDFQVHTVFPPSVQVADCFSDGMPEMEGGKRLNRKEQRKLKQKLGLAGLVNDTPNNEEELAAAETGIGAGVTLGDQFTVSQQTKTAAQTQLMENVQDIKVENFTISAQGKDLLVNACLIISAGRRYGLVGPNGMGKTTLLKHIANRKLDIPANIDVLYCEQEIEVDEKSPVEVVLRADTKRLELMEREKQLMDRVTDGDLLANEELQQVSDELRARDADAAEPKARRILAGLGFSEEMQMRPSNQFSGGWRMRISLARALFLEPTLLMLDEPTNHLDLNAVIWLDNYLQGWKKTLLVVSHDQSFLDSICTDVIQLETQKLFYYKGNYSKQRMTPAYHKNQFAKTVKSASILGQFKKMWTQKKKELEKDYDKQQKRLRELKIAGKSSKQAVEKMVKSKQTKQKRGTKADDLYDDEVKPDLIQRPKDYLVKFAFPDPPPLNPPILGMHDVSFGYKNRQALFNNVNFGIDLSTRIAIVGPNGVGKSTFLKLLLGDLTPTEGEVRRNHRLRVGRFDQHSSEHLTADETPVEYLRRLFNLDYQTARKNLGMVGLASHAHTIQIRSLSGGQKSRVAMAELALSAPDVLILDEPTNNLDIESIDALAEAINEYKGGVVMVTHDERLIRETECQLWIIEDGNIAEIDGDFDDYRRELLESLGEVTT</sequence>
<dbReference type="SUPFAM" id="SSF52540">
    <property type="entry name" value="P-loop containing nucleoside triphosphate hydrolases"/>
    <property type="match status" value="2"/>
</dbReference>
<keyword evidence="3" id="KW-0067">ATP-binding</keyword>
<dbReference type="GO" id="GO:0005524">
    <property type="term" value="F:ATP binding"/>
    <property type="evidence" value="ECO:0007669"/>
    <property type="project" value="UniProtKB-KW"/>
</dbReference>
<dbReference type="GO" id="GO:0016887">
    <property type="term" value="F:ATP hydrolysis activity"/>
    <property type="evidence" value="ECO:0007669"/>
    <property type="project" value="InterPro"/>
</dbReference>
<organism evidence="7">
    <name type="scientific">Trichuris suis</name>
    <name type="common">pig whipworm</name>
    <dbReference type="NCBI Taxonomy" id="68888"/>
    <lineage>
        <taxon>Eukaryota</taxon>
        <taxon>Metazoa</taxon>
        <taxon>Ecdysozoa</taxon>
        <taxon>Nematoda</taxon>
        <taxon>Enoplea</taxon>
        <taxon>Dorylaimia</taxon>
        <taxon>Trichinellida</taxon>
        <taxon>Trichuridae</taxon>
        <taxon>Trichuris</taxon>
    </lineage>
</organism>
<feature type="domain" description="ABC transporter" evidence="6">
    <location>
        <begin position="107"/>
        <end position="351"/>
    </location>
</feature>
<gene>
    <name evidence="7" type="ORF">M514_17608</name>
</gene>
<dbReference type="InterPro" id="IPR050611">
    <property type="entry name" value="ABCF"/>
</dbReference>
<evidence type="ECO:0000256" key="3">
    <source>
        <dbReference type="ARBA" id="ARBA00022840"/>
    </source>
</evidence>
<evidence type="ECO:0000313" key="7">
    <source>
        <dbReference type="EMBL" id="KFD70258.1"/>
    </source>
</evidence>
<dbReference type="InterPro" id="IPR003439">
    <property type="entry name" value="ABC_transporter-like_ATP-bd"/>
</dbReference>